<reference evidence="3 4" key="1">
    <citation type="submission" date="2016-02" db="EMBL/GenBank/DDBJ databases">
        <title>Genome sequence of Halalkalicoccus paucihalophilus DSM 24557.</title>
        <authorList>
            <person name="Poehlein A."/>
            <person name="Daniel R."/>
        </authorList>
    </citation>
    <scope>NUCLEOTIDE SEQUENCE [LARGE SCALE GENOMIC DNA]</scope>
    <source>
        <strain evidence="3 4">DSM 24557</strain>
    </source>
</reference>
<dbReference type="Gene3D" id="3.40.50.620">
    <property type="entry name" value="HUPs"/>
    <property type="match status" value="2"/>
</dbReference>
<dbReference type="AlphaFoldDB" id="A0A151AIJ6"/>
<feature type="domain" description="UspA" evidence="2">
    <location>
        <begin position="4"/>
        <end position="139"/>
    </location>
</feature>
<dbReference type="CDD" id="cd00293">
    <property type="entry name" value="USP-like"/>
    <property type="match status" value="2"/>
</dbReference>
<dbReference type="InterPro" id="IPR014729">
    <property type="entry name" value="Rossmann-like_a/b/a_fold"/>
</dbReference>
<comment type="caution">
    <text evidence="3">The sequence shown here is derived from an EMBL/GenBank/DDBJ whole genome shotgun (WGS) entry which is preliminary data.</text>
</comment>
<dbReference type="PRINTS" id="PR01438">
    <property type="entry name" value="UNVRSLSTRESS"/>
</dbReference>
<gene>
    <name evidence="3" type="ORF">HAPAU_01740</name>
</gene>
<dbReference type="InterPro" id="IPR006016">
    <property type="entry name" value="UspA"/>
</dbReference>
<dbReference type="SUPFAM" id="SSF52402">
    <property type="entry name" value="Adenine nucleotide alpha hydrolases-like"/>
    <property type="match status" value="2"/>
</dbReference>
<dbReference type="Proteomes" id="UP000075321">
    <property type="component" value="Unassembled WGS sequence"/>
</dbReference>
<dbReference type="PANTHER" id="PTHR46268:SF6">
    <property type="entry name" value="UNIVERSAL STRESS PROTEIN UP12"/>
    <property type="match status" value="1"/>
</dbReference>
<dbReference type="Pfam" id="PF00582">
    <property type="entry name" value="Usp"/>
    <property type="match status" value="2"/>
</dbReference>
<proteinExistence type="inferred from homology"/>
<dbReference type="InterPro" id="IPR006015">
    <property type="entry name" value="Universal_stress_UspA"/>
</dbReference>
<organism evidence="3 4">
    <name type="scientific">Halalkalicoccus paucihalophilus</name>
    <dbReference type="NCBI Taxonomy" id="1008153"/>
    <lineage>
        <taxon>Archaea</taxon>
        <taxon>Methanobacteriati</taxon>
        <taxon>Methanobacteriota</taxon>
        <taxon>Stenosarchaea group</taxon>
        <taxon>Halobacteria</taxon>
        <taxon>Halobacteriales</taxon>
        <taxon>Halococcaceae</taxon>
        <taxon>Halalkalicoccus</taxon>
    </lineage>
</organism>
<dbReference type="EMBL" id="LTAZ01000001">
    <property type="protein sequence ID" value="KYH27506.1"/>
    <property type="molecule type" value="Genomic_DNA"/>
</dbReference>
<dbReference type="PATRIC" id="fig|1008153.3.peg.177"/>
<sequence length="302" mass="32271">MTLYDHVLVPVDGSDEATHAARRGLELARQFGATVDVLHVVGRKTLRLTETADERRRLRERGERVLDEIEELASELDQPVTTELTEGTPASRIGEYAEERNADLVVIGRQGVTGLGKRLLGGVTEGVLATSDVPVFVVPHGDRTTEDEDADYARVLLPTDGSENATAAARHAATVARTYGSTVHVLNVVDLQASGGLFSAGGLEREFVERLESEGQEAIEEVADEVAGTASGVEVRTAVERTTSFEGAAAGIHEYVTDNDIDLVVMGSHGRSNLQRQVIGSVASTVLRTVDVPVVVVTRPSP</sequence>
<evidence type="ECO:0000259" key="2">
    <source>
        <dbReference type="Pfam" id="PF00582"/>
    </source>
</evidence>
<keyword evidence="4" id="KW-1185">Reference proteome</keyword>
<evidence type="ECO:0000313" key="4">
    <source>
        <dbReference type="Proteomes" id="UP000075321"/>
    </source>
</evidence>
<evidence type="ECO:0000313" key="3">
    <source>
        <dbReference type="EMBL" id="KYH27506.1"/>
    </source>
</evidence>
<evidence type="ECO:0000256" key="1">
    <source>
        <dbReference type="ARBA" id="ARBA00008791"/>
    </source>
</evidence>
<comment type="similarity">
    <text evidence="1">Belongs to the universal stress protein A family.</text>
</comment>
<feature type="domain" description="UspA" evidence="2">
    <location>
        <begin position="152"/>
        <end position="297"/>
    </location>
</feature>
<accession>A0A151AIJ6</accession>
<protein>
    <submittedName>
        <fullName evidence="3">Universal stress protein</fullName>
    </submittedName>
</protein>
<name>A0A151AIJ6_9EURY</name>
<dbReference type="PANTHER" id="PTHR46268">
    <property type="entry name" value="STRESS RESPONSE PROTEIN NHAX"/>
    <property type="match status" value="1"/>
</dbReference>